<protein>
    <submittedName>
        <fullName evidence="2">Transmembrane protein, putative</fullName>
    </submittedName>
</protein>
<sequence length="162" mass="19972">MIRKYFIFVLNQYEQLNCISYLVIFIHSIIYLMFSESSIFEFYFFQISSMHLNKYLQEAFERSNNQIDYEICKIYFKKMYKQYACVFASSQIQSQKWMSYFKVILKMLRFLHQLFYIQNKFYEQIKQSQLVIYLVSQSVSCLFVCQQVFIFDHFCLFNFSNQ</sequence>
<evidence type="ECO:0000256" key="1">
    <source>
        <dbReference type="SAM" id="Phobius"/>
    </source>
</evidence>
<keyword evidence="1" id="KW-1133">Transmembrane helix</keyword>
<dbReference type="EMBL" id="GG662693">
    <property type="protein sequence ID" value="EWS74239.1"/>
    <property type="molecule type" value="Genomic_DNA"/>
</dbReference>
<accession>W7XJK9</accession>
<feature type="transmembrane region" description="Helical" evidence="1">
    <location>
        <begin position="20"/>
        <end position="45"/>
    </location>
</feature>
<keyword evidence="3" id="KW-1185">Reference proteome</keyword>
<keyword evidence="1" id="KW-0472">Membrane</keyword>
<evidence type="ECO:0000313" key="2">
    <source>
        <dbReference type="EMBL" id="EWS74239.1"/>
    </source>
</evidence>
<evidence type="ECO:0000313" key="3">
    <source>
        <dbReference type="Proteomes" id="UP000009168"/>
    </source>
</evidence>
<name>W7XJK9_TETTS</name>
<dbReference type="InParanoid" id="W7XJK9"/>
<dbReference type="RefSeq" id="XP_012653212.1">
    <property type="nucleotide sequence ID" value="XM_012797758.1"/>
</dbReference>
<dbReference type="AlphaFoldDB" id="W7XJK9"/>
<dbReference type="GeneID" id="24437716"/>
<reference evidence="3" key="1">
    <citation type="journal article" date="2006" name="PLoS Biol.">
        <title>Macronuclear genome sequence of the ciliate Tetrahymena thermophila, a model eukaryote.</title>
        <authorList>
            <person name="Eisen J.A."/>
            <person name="Coyne R.S."/>
            <person name="Wu M."/>
            <person name="Wu D."/>
            <person name="Thiagarajan M."/>
            <person name="Wortman J.R."/>
            <person name="Badger J.H."/>
            <person name="Ren Q."/>
            <person name="Amedeo P."/>
            <person name="Jones K.M."/>
            <person name="Tallon L.J."/>
            <person name="Delcher A.L."/>
            <person name="Salzberg S.L."/>
            <person name="Silva J.C."/>
            <person name="Haas B.J."/>
            <person name="Majoros W.H."/>
            <person name="Farzad M."/>
            <person name="Carlton J.M."/>
            <person name="Smith R.K. Jr."/>
            <person name="Garg J."/>
            <person name="Pearlman R.E."/>
            <person name="Karrer K.M."/>
            <person name="Sun L."/>
            <person name="Manning G."/>
            <person name="Elde N.C."/>
            <person name="Turkewitz A.P."/>
            <person name="Asai D.J."/>
            <person name="Wilkes D.E."/>
            <person name="Wang Y."/>
            <person name="Cai H."/>
            <person name="Collins K."/>
            <person name="Stewart B.A."/>
            <person name="Lee S.R."/>
            <person name="Wilamowska K."/>
            <person name="Weinberg Z."/>
            <person name="Ruzzo W.L."/>
            <person name="Wloga D."/>
            <person name="Gaertig J."/>
            <person name="Frankel J."/>
            <person name="Tsao C.-C."/>
            <person name="Gorovsky M.A."/>
            <person name="Keeling P.J."/>
            <person name="Waller R.F."/>
            <person name="Patron N.J."/>
            <person name="Cherry J.M."/>
            <person name="Stover N.A."/>
            <person name="Krieger C.J."/>
            <person name="del Toro C."/>
            <person name="Ryder H.F."/>
            <person name="Williamson S.C."/>
            <person name="Barbeau R.A."/>
            <person name="Hamilton E.P."/>
            <person name="Orias E."/>
        </authorList>
    </citation>
    <scope>NUCLEOTIDE SEQUENCE [LARGE SCALE GENOMIC DNA]</scope>
    <source>
        <strain evidence="3">SB210</strain>
    </source>
</reference>
<keyword evidence="1 2" id="KW-0812">Transmembrane</keyword>
<dbReference type="Proteomes" id="UP000009168">
    <property type="component" value="Unassembled WGS sequence"/>
</dbReference>
<dbReference type="KEGG" id="tet:TTHERM_000189189"/>
<gene>
    <name evidence="2" type="ORF">TTHERM_000189189</name>
</gene>
<organism evidence="2 3">
    <name type="scientific">Tetrahymena thermophila (strain SB210)</name>
    <dbReference type="NCBI Taxonomy" id="312017"/>
    <lineage>
        <taxon>Eukaryota</taxon>
        <taxon>Sar</taxon>
        <taxon>Alveolata</taxon>
        <taxon>Ciliophora</taxon>
        <taxon>Intramacronucleata</taxon>
        <taxon>Oligohymenophorea</taxon>
        <taxon>Hymenostomatida</taxon>
        <taxon>Tetrahymenina</taxon>
        <taxon>Tetrahymenidae</taxon>
        <taxon>Tetrahymena</taxon>
    </lineage>
</organism>
<proteinExistence type="predicted"/>